<keyword evidence="1" id="KW-0175">Coiled coil</keyword>
<gene>
    <name evidence="2" type="ORF">DL762_001188</name>
</gene>
<evidence type="ECO:0000256" key="1">
    <source>
        <dbReference type="SAM" id="Coils"/>
    </source>
</evidence>
<dbReference type="Proteomes" id="UP000294003">
    <property type="component" value="Unassembled WGS sequence"/>
</dbReference>
<proteinExistence type="predicted"/>
<name>A0ABY0HH01_9PEZI</name>
<feature type="coiled-coil region" evidence="1">
    <location>
        <begin position="74"/>
        <end position="108"/>
    </location>
</feature>
<reference evidence="2 3" key="1">
    <citation type="submission" date="2018-06" db="EMBL/GenBank/DDBJ databases">
        <title>Complete Genomes of Monosporascus.</title>
        <authorList>
            <person name="Robinson A.J."/>
            <person name="Natvig D.O."/>
        </authorList>
    </citation>
    <scope>NUCLEOTIDE SEQUENCE [LARGE SCALE GENOMIC DNA]</scope>
    <source>
        <strain evidence="2 3">CBS 609.92</strain>
    </source>
</reference>
<evidence type="ECO:0000313" key="2">
    <source>
        <dbReference type="EMBL" id="RYO93239.1"/>
    </source>
</evidence>
<organism evidence="2 3">
    <name type="scientific">Monosporascus cannonballus</name>
    <dbReference type="NCBI Taxonomy" id="155416"/>
    <lineage>
        <taxon>Eukaryota</taxon>
        <taxon>Fungi</taxon>
        <taxon>Dikarya</taxon>
        <taxon>Ascomycota</taxon>
        <taxon>Pezizomycotina</taxon>
        <taxon>Sordariomycetes</taxon>
        <taxon>Xylariomycetidae</taxon>
        <taxon>Xylariales</taxon>
        <taxon>Xylariales incertae sedis</taxon>
        <taxon>Monosporascus</taxon>
    </lineage>
</organism>
<accession>A0ABY0HH01</accession>
<keyword evidence="3" id="KW-1185">Reference proteome</keyword>
<comment type="caution">
    <text evidence="2">The sequence shown here is derived from an EMBL/GenBank/DDBJ whole genome shotgun (WGS) entry which is preliminary data.</text>
</comment>
<dbReference type="EMBL" id="QJNS01000019">
    <property type="protein sequence ID" value="RYO93239.1"/>
    <property type="molecule type" value="Genomic_DNA"/>
</dbReference>
<sequence length="312" mass="35761">MPSYYFTDVKSRPSREYEFVRSKSFSFGHREHHHHHQDRHHYRRVHICPKNCAGISCDEWNAVVRENRSLSTLNESTARQNDSLKCELRDVKEEIHRSKAANKLLSEENEQLRCALSSDGENAEKFRRRVAAMKIELGKKDHTIYHLEKENTSLAAKIRELDDTTGKIAELTSEVAHWKKRSAETLDMVKRFETGYDRVLRDLDKKEALIDQYRHKIRHLEGLLPPSSCVRTRATVNTSAVHQQVPNVEEGGTEALAIQRTSTKDLRLNAIKAEHESLALTKDSMTCLAAGYALFGTPPPSSTQNHVRRISP</sequence>
<evidence type="ECO:0000313" key="3">
    <source>
        <dbReference type="Proteomes" id="UP000294003"/>
    </source>
</evidence>
<feature type="coiled-coil region" evidence="1">
    <location>
        <begin position="154"/>
        <end position="223"/>
    </location>
</feature>
<protein>
    <submittedName>
        <fullName evidence="2">Uncharacterized protein</fullName>
    </submittedName>
</protein>